<comment type="caution">
    <text evidence="14">The sequence shown here is derived from an EMBL/GenBank/DDBJ whole genome shotgun (WGS) entry which is preliminary data.</text>
</comment>
<evidence type="ECO:0000256" key="1">
    <source>
        <dbReference type="ARBA" id="ARBA00022448"/>
    </source>
</evidence>
<keyword evidence="4 10" id="KW-0547">Nucleotide-binding</keyword>
<dbReference type="HAMAP" id="MF_01382">
    <property type="entry name" value="SecA"/>
    <property type="match status" value="1"/>
</dbReference>
<feature type="binding site" evidence="10">
    <location>
        <begin position="79"/>
        <end position="83"/>
    </location>
    <ligand>
        <name>ATP</name>
        <dbReference type="ChEBI" id="CHEBI:30616"/>
    </ligand>
</feature>
<dbReference type="Pfam" id="PF21090">
    <property type="entry name" value="P-loop_SecA"/>
    <property type="match status" value="2"/>
</dbReference>
<keyword evidence="6 10" id="KW-0653">Protein transport</keyword>
<dbReference type="SMART" id="SM00957">
    <property type="entry name" value="SecA_DEAD"/>
    <property type="match status" value="1"/>
</dbReference>
<dbReference type="GO" id="GO:0005524">
    <property type="term" value="F:ATP binding"/>
    <property type="evidence" value="ECO:0007669"/>
    <property type="project" value="UniProtKB-UniRule"/>
</dbReference>
<feature type="domain" description="Helicase ATP-binding" evidence="11">
    <location>
        <begin position="63"/>
        <end position="241"/>
    </location>
</feature>
<comment type="subcellular location">
    <subcellularLocation>
        <location evidence="10">Cell membrane</location>
        <topology evidence="10">Peripheral membrane protein</topology>
        <orientation evidence="10">Cytoplasmic side</orientation>
    </subcellularLocation>
    <subcellularLocation>
        <location evidence="10">Cytoplasm</location>
    </subcellularLocation>
    <text evidence="10">Distribution is 50-50.</text>
</comment>
<dbReference type="InterPro" id="IPR020937">
    <property type="entry name" value="SecA_CS"/>
</dbReference>
<dbReference type="InterPro" id="IPR011115">
    <property type="entry name" value="SecA_DEAD"/>
</dbReference>
<dbReference type="GO" id="GO:0065002">
    <property type="term" value="P:intracellular protein transmembrane transport"/>
    <property type="evidence" value="ECO:0007669"/>
    <property type="project" value="UniProtKB-UniRule"/>
</dbReference>
<dbReference type="CDD" id="cd18803">
    <property type="entry name" value="SF2_C_secA"/>
    <property type="match status" value="1"/>
</dbReference>
<sequence>MVERHAATLGQKSDPELKREASLLRLELRRQGFTDALVGRAFALVREVSGRTLGKRHYNVQLLGGFALLKGMVAEMETGEGKTLAATLAAATAALAGVPVHVLTVNDYLTGRDAGEMGPVYRALGLSVGCVVHEVPVESRRRQYLSDITYCTNKEVVFDYLRDRLTLKATGTGALRLQVEHLYRTAPCGDALLLRGLHYAIADEADSLLIDEARTPLVISGSGLHREDVEVLRGVLEFARTLAEGGEFTVHPTTREVHITPAGERKLHLLELPPGTRGTAALRKGELVRRAIAALHRYQPDREYLVRNGKVHIIDTHTGRVMPDRSWDQGLQQLIEIKEGCEVSSQQETVARMSFQSFFRRYLHLAGMTGTAGEVVGELWSVYRLPVVRLPTRCPSRRTLLPDRIFYDREQRDRFLLDRVAELRRGGRPVLIGTASVAASEGVSRVLGGEGIPHAVLNAKNDAEEAAIVARAGESCAITVATNMAGRGTDIKLAAGVAEVGGLHVILTELHDAARVDRQLRGRCARQGDPGSCQTLTVLDDSVLVKAGGTASLLLRLLPAGTGLWELVAGRVLLRMQKETERLHQRLRRELLHRDVQTRGLLSLSQEQ</sequence>
<keyword evidence="1 10" id="KW-0813">Transport</keyword>
<dbReference type="InterPro" id="IPR044722">
    <property type="entry name" value="SecA_SF2_C"/>
</dbReference>
<dbReference type="Gene3D" id="3.90.1440.10">
    <property type="entry name" value="SecA, preprotein cross-linking domain"/>
    <property type="match status" value="1"/>
</dbReference>
<accession>A0A6V8MUB4</accession>
<evidence type="ECO:0000313" key="15">
    <source>
        <dbReference type="Proteomes" id="UP000568888"/>
    </source>
</evidence>
<dbReference type="PROSITE" id="PS01312">
    <property type="entry name" value="SECA"/>
    <property type="match status" value="1"/>
</dbReference>
<dbReference type="GO" id="GO:0008564">
    <property type="term" value="F:protein-exporting ATPase activity"/>
    <property type="evidence" value="ECO:0007669"/>
    <property type="project" value="UniProtKB-EC"/>
</dbReference>
<dbReference type="InterPro" id="IPR001650">
    <property type="entry name" value="Helicase_C-like"/>
</dbReference>
<comment type="catalytic activity">
    <reaction evidence="10">
        <text>ATP + H2O + cellular proteinSide 1 = ADP + phosphate + cellular proteinSide 2.</text>
        <dbReference type="EC" id="7.4.2.8"/>
    </reaction>
</comment>
<dbReference type="Pfam" id="PF07517">
    <property type="entry name" value="SecA_DEAD"/>
    <property type="match status" value="1"/>
</dbReference>
<evidence type="ECO:0000313" key="14">
    <source>
        <dbReference type="EMBL" id="GFO63474.1"/>
    </source>
</evidence>
<name>A0A6V8MUB4_9BACT</name>
<dbReference type="PANTHER" id="PTHR30612">
    <property type="entry name" value="SECA INNER MEMBRANE COMPONENT OF SEC PROTEIN SECRETION SYSTEM"/>
    <property type="match status" value="1"/>
</dbReference>
<feature type="binding site" evidence="10">
    <location>
        <position position="61"/>
    </location>
    <ligand>
        <name>ATP</name>
        <dbReference type="ChEBI" id="CHEBI:30616"/>
    </ligand>
</feature>
<dbReference type="SUPFAM" id="SSF81767">
    <property type="entry name" value="Pre-protein crosslinking domain of SecA"/>
    <property type="match status" value="1"/>
</dbReference>
<organism evidence="14 15">
    <name type="scientific">Geomonas paludis</name>
    <dbReference type="NCBI Taxonomy" id="2740185"/>
    <lineage>
        <taxon>Bacteria</taxon>
        <taxon>Pseudomonadati</taxon>
        <taxon>Thermodesulfobacteriota</taxon>
        <taxon>Desulfuromonadia</taxon>
        <taxon>Geobacterales</taxon>
        <taxon>Geobacteraceae</taxon>
        <taxon>Geomonas</taxon>
    </lineage>
</organism>
<dbReference type="InterPro" id="IPR027417">
    <property type="entry name" value="P-loop_NTPase"/>
</dbReference>
<dbReference type="CDD" id="cd17928">
    <property type="entry name" value="DEXDc_SecA"/>
    <property type="match status" value="1"/>
</dbReference>
<dbReference type="AlphaFoldDB" id="A0A6V8MUB4"/>
<dbReference type="GO" id="GO:0043952">
    <property type="term" value="P:protein transport by the Sec complex"/>
    <property type="evidence" value="ECO:0007669"/>
    <property type="project" value="TreeGrafter"/>
</dbReference>
<dbReference type="InterPro" id="IPR036670">
    <property type="entry name" value="SecA_X-link_sf"/>
</dbReference>
<feature type="domain" description="SecA family profile" evidence="13">
    <location>
        <begin position="1"/>
        <end position="567"/>
    </location>
</feature>
<dbReference type="GO" id="GO:0031522">
    <property type="term" value="C:cell envelope Sec protein transport complex"/>
    <property type="evidence" value="ECO:0007669"/>
    <property type="project" value="TreeGrafter"/>
</dbReference>
<protein>
    <recommendedName>
        <fullName evidence="10">Protein translocase subunit SecA</fullName>
        <ecNumber evidence="10">7.4.2.8</ecNumber>
    </recommendedName>
</protein>
<comment type="subunit">
    <text evidence="10">Monomer and homodimer. Part of the essential Sec protein translocation apparatus which comprises SecA, SecYEG and auxiliary proteins SecDF. Other proteins may also be involved.</text>
</comment>
<evidence type="ECO:0000256" key="8">
    <source>
        <dbReference type="ARBA" id="ARBA00023010"/>
    </source>
</evidence>
<dbReference type="PRINTS" id="PR00906">
    <property type="entry name" value="SECA"/>
</dbReference>
<feature type="domain" description="Helicase C-terminal" evidence="12">
    <location>
        <begin position="415"/>
        <end position="584"/>
    </location>
</feature>
<dbReference type="Pfam" id="PF01043">
    <property type="entry name" value="SecA_PP_bind"/>
    <property type="match status" value="1"/>
</dbReference>
<dbReference type="PROSITE" id="PS51196">
    <property type="entry name" value="SECA_MOTOR_DEAD"/>
    <property type="match status" value="1"/>
</dbReference>
<dbReference type="GO" id="GO:0017038">
    <property type="term" value="P:protein import"/>
    <property type="evidence" value="ECO:0007669"/>
    <property type="project" value="InterPro"/>
</dbReference>
<dbReference type="EC" id="7.4.2.8" evidence="10"/>
<evidence type="ECO:0000259" key="12">
    <source>
        <dbReference type="PROSITE" id="PS51194"/>
    </source>
</evidence>
<dbReference type="Gene3D" id="3.40.50.300">
    <property type="entry name" value="P-loop containing nucleotide triphosphate hydrolases"/>
    <property type="match status" value="2"/>
</dbReference>
<gene>
    <name evidence="10" type="primary">secA</name>
    <name evidence="14" type="ORF">GMPD_13930</name>
</gene>
<dbReference type="PANTHER" id="PTHR30612:SF0">
    <property type="entry name" value="CHLOROPLAST PROTEIN-TRANSPORTING ATPASE"/>
    <property type="match status" value="1"/>
</dbReference>
<dbReference type="InterPro" id="IPR011130">
    <property type="entry name" value="SecA_preprotein_X-link_dom"/>
</dbReference>
<keyword evidence="5 10" id="KW-0067">ATP-binding</keyword>
<keyword evidence="9 10" id="KW-0472">Membrane</keyword>
<evidence type="ECO:0000256" key="4">
    <source>
        <dbReference type="ARBA" id="ARBA00022741"/>
    </source>
</evidence>
<keyword evidence="2 10" id="KW-1003">Cell membrane</keyword>
<dbReference type="PROSITE" id="PS51192">
    <property type="entry name" value="HELICASE_ATP_BIND_1"/>
    <property type="match status" value="1"/>
</dbReference>
<evidence type="ECO:0000256" key="10">
    <source>
        <dbReference type="HAMAP-Rule" id="MF_01382"/>
    </source>
</evidence>
<dbReference type="SMART" id="SM00958">
    <property type="entry name" value="SecA_PP_bind"/>
    <property type="match status" value="1"/>
</dbReference>
<keyword evidence="8 10" id="KW-0811">Translocation</keyword>
<proteinExistence type="inferred from homology"/>
<dbReference type="PROSITE" id="PS51194">
    <property type="entry name" value="HELICASE_CTER"/>
    <property type="match status" value="1"/>
</dbReference>
<dbReference type="InterPro" id="IPR014001">
    <property type="entry name" value="Helicase_ATP-bd"/>
</dbReference>
<dbReference type="SUPFAM" id="SSF52540">
    <property type="entry name" value="P-loop containing nucleoside triphosphate hydrolases"/>
    <property type="match status" value="2"/>
</dbReference>
<comment type="function">
    <text evidence="10">Part of the Sec protein translocase complex. Interacts with the SecYEG preprotein conducting channel. Has a central role in coupling the hydrolysis of ATP to the transfer of proteins into and across the cell membrane, serving as an ATP-driven molecular motor driving the stepwise translocation of polypeptide chains across the membrane.</text>
</comment>
<dbReference type="GO" id="GO:0006605">
    <property type="term" value="P:protein targeting"/>
    <property type="evidence" value="ECO:0007669"/>
    <property type="project" value="UniProtKB-UniRule"/>
</dbReference>
<dbReference type="FunFam" id="3.40.50.300:FF:000429">
    <property type="entry name" value="Preprotein translocase subunit SecA"/>
    <property type="match status" value="1"/>
</dbReference>
<evidence type="ECO:0000256" key="3">
    <source>
        <dbReference type="ARBA" id="ARBA00022490"/>
    </source>
</evidence>
<reference evidence="15" key="1">
    <citation type="submission" date="2020-06" db="EMBL/GenBank/DDBJ databases">
        <title>Draft genomic sequecing of Geomonas sp. Red736.</title>
        <authorList>
            <person name="Itoh H."/>
            <person name="Xu Z.X."/>
            <person name="Ushijima N."/>
            <person name="Masuda Y."/>
            <person name="Shiratori Y."/>
            <person name="Senoo K."/>
        </authorList>
    </citation>
    <scope>NUCLEOTIDE SEQUENCE [LARGE SCALE GENOMIC DNA]</scope>
    <source>
        <strain evidence="15">Red736</strain>
    </source>
</reference>
<dbReference type="InterPro" id="IPR000185">
    <property type="entry name" value="SecA"/>
</dbReference>
<dbReference type="EMBL" id="BLXY01000002">
    <property type="protein sequence ID" value="GFO63474.1"/>
    <property type="molecule type" value="Genomic_DNA"/>
</dbReference>
<evidence type="ECO:0000256" key="7">
    <source>
        <dbReference type="ARBA" id="ARBA00022967"/>
    </source>
</evidence>
<keyword evidence="3 10" id="KW-0963">Cytoplasm</keyword>
<evidence type="ECO:0000256" key="5">
    <source>
        <dbReference type="ARBA" id="ARBA00022840"/>
    </source>
</evidence>
<comment type="similarity">
    <text evidence="10">Belongs to the SecA family.</text>
</comment>
<evidence type="ECO:0000256" key="6">
    <source>
        <dbReference type="ARBA" id="ARBA00022927"/>
    </source>
</evidence>
<dbReference type="InterPro" id="IPR014018">
    <property type="entry name" value="SecA_motor_DEAD"/>
</dbReference>
<keyword evidence="7 10" id="KW-1278">Translocase</keyword>
<dbReference type="Proteomes" id="UP000568888">
    <property type="component" value="Unassembled WGS sequence"/>
</dbReference>
<evidence type="ECO:0000256" key="2">
    <source>
        <dbReference type="ARBA" id="ARBA00022475"/>
    </source>
</evidence>
<dbReference type="GO" id="GO:0005829">
    <property type="term" value="C:cytosol"/>
    <property type="evidence" value="ECO:0007669"/>
    <property type="project" value="TreeGrafter"/>
</dbReference>
<evidence type="ECO:0000259" key="13">
    <source>
        <dbReference type="PROSITE" id="PS51196"/>
    </source>
</evidence>
<evidence type="ECO:0000259" key="11">
    <source>
        <dbReference type="PROSITE" id="PS51192"/>
    </source>
</evidence>
<evidence type="ECO:0000256" key="9">
    <source>
        <dbReference type="ARBA" id="ARBA00023136"/>
    </source>
</evidence>
<dbReference type="GO" id="GO:0005886">
    <property type="term" value="C:plasma membrane"/>
    <property type="evidence" value="ECO:0007669"/>
    <property type="project" value="UniProtKB-SubCell"/>
</dbReference>
<feature type="binding site" evidence="10">
    <location>
        <position position="490"/>
    </location>
    <ligand>
        <name>ATP</name>
        <dbReference type="ChEBI" id="CHEBI:30616"/>
    </ligand>
</feature>